<accession>A0A645CQ76</accession>
<proteinExistence type="predicted"/>
<evidence type="ECO:0000313" key="2">
    <source>
        <dbReference type="EMBL" id="MPM79055.1"/>
    </source>
</evidence>
<reference evidence="2" key="1">
    <citation type="submission" date="2019-08" db="EMBL/GenBank/DDBJ databases">
        <authorList>
            <person name="Kucharzyk K."/>
            <person name="Murdoch R.W."/>
            <person name="Higgins S."/>
            <person name="Loffler F."/>
        </authorList>
    </citation>
    <scope>NUCLEOTIDE SEQUENCE</scope>
</reference>
<organism evidence="2">
    <name type="scientific">bioreactor metagenome</name>
    <dbReference type="NCBI Taxonomy" id="1076179"/>
    <lineage>
        <taxon>unclassified sequences</taxon>
        <taxon>metagenomes</taxon>
        <taxon>ecological metagenomes</taxon>
    </lineage>
</organism>
<gene>
    <name evidence="2" type="ORF">SDC9_126086</name>
</gene>
<protein>
    <submittedName>
        <fullName evidence="2">Uncharacterized protein</fullName>
    </submittedName>
</protein>
<name>A0A645CQ76_9ZZZZ</name>
<dbReference type="AlphaFoldDB" id="A0A645CQ76"/>
<dbReference type="EMBL" id="VSSQ01029083">
    <property type="protein sequence ID" value="MPM79055.1"/>
    <property type="molecule type" value="Genomic_DNA"/>
</dbReference>
<sequence>MLLKDETDPAPLGGNVHAGGGIEEYSPVKGDPASVGREQPRHELCRRALSRA</sequence>
<feature type="region of interest" description="Disordered" evidence="1">
    <location>
        <begin position="1"/>
        <end position="52"/>
    </location>
</feature>
<evidence type="ECO:0000256" key="1">
    <source>
        <dbReference type="SAM" id="MobiDB-lite"/>
    </source>
</evidence>
<comment type="caution">
    <text evidence="2">The sequence shown here is derived from an EMBL/GenBank/DDBJ whole genome shotgun (WGS) entry which is preliminary data.</text>
</comment>